<name>A0A109K0F7_9HYPH</name>
<evidence type="ECO:0008006" key="3">
    <source>
        <dbReference type="Google" id="ProtNLM"/>
    </source>
</evidence>
<dbReference type="OrthoDB" id="9800421at2"/>
<evidence type="ECO:0000313" key="2">
    <source>
        <dbReference type="Proteomes" id="UP000068164"/>
    </source>
</evidence>
<proteinExistence type="predicted"/>
<dbReference type="Proteomes" id="UP000068164">
    <property type="component" value="Unassembled WGS sequence"/>
</dbReference>
<comment type="caution">
    <text evidence="1">The sequence shown here is derived from an EMBL/GenBank/DDBJ whole genome shotgun (WGS) entry which is preliminary data.</text>
</comment>
<protein>
    <recommendedName>
        <fullName evidence="3">Oxidoreductase</fullName>
    </recommendedName>
</protein>
<organism evidence="1 2">
    <name type="scientific">Rhizobium altiplani</name>
    <dbReference type="NCBI Taxonomy" id="1864509"/>
    <lineage>
        <taxon>Bacteria</taxon>
        <taxon>Pseudomonadati</taxon>
        <taxon>Pseudomonadota</taxon>
        <taxon>Alphaproteobacteria</taxon>
        <taxon>Hyphomicrobiales</taxon>
        <taxon>Rhizobiaceae</taxon>
        <taxon>Rhizobium/Agrobacterium group</taxon>
        <taxon>Rhizobium</taxon>
    </lineage>
</organism>
<dbReference type="AlphaFoldDB" id="A0A109K0F7"/>
<accession>A0A109K0F7</accession>
<reference evidence="1 2" key="1">
    <citation type="submission" date="2015-11" db="EMBL/GenBank/DDBJ databases">
        <title>Draft Genome Sequence of the Strain BR 10423 (Rhizobium sp.) isolated from nodules of Mimosa pudica.</title>
        <authorList>
            <person name="Barauna A.C."/>
            <person name="Zilli J.E."/>
            <person name="Simoes-Araujo J.L."/>
            <person name="Reis V.M."/>
            <person name="James E.K."/>
            <person name="Reis F.B.Jr."/>
            <person name="Rouws L.F."/>
            <person name="Passos S.R."/>
            <person name="Gois S.R."/>
        </authorList>
    </citation>
    <scope>NUCLEOTIDE SEQUENCE [LARGE SCALE GENOMIC DNA]</scope>
    <source>
        <strain evidence="1 2">BR10423</strain>
    </source>
</reference>
<dbReference type="EMBL" id="LNCD01000021">
    <property type="protein sequence ID" value="KWV58478.1"/>
    <property type="molecule type" value="Genomic_DNA"/>
</dbReference>
<dbReference type="Pfam" id="PF06073">
    <property type="entry name" value="DUF934"/>
    <property type="match status" value="1"/>
</dbReference>
<gene>
    <name evidence="1" type="ORF">AS026_30270</name>
</gene>
<keyword evidence="2" id="KW-1185">Reference proteome</keyword>
<dbReference type="InterPro" id="IPR008318">
    <property type="entry name" value="UCP030820"/>
</dbReference>
<dbReference type="RefSeq" id="WP_062368668.1">
    <property type="nucleotide sequence ID" value="NZ_LNCD01000021.1"/>
</dbReference>
<evidence type="ECO:0000313" key="1">
    <source>
        <dbReference type="EMBL" id="KWV58478.1"/>
    </source>
</evidence>
<sequence length="161" mass="17489">MALINQLGYEIPDRWIYPAAGEHGSFAAFHVGSVDIIERLDAAPVCGRPTGVLLNSESPLGVVAELLERIDLIVVPFAKLRDGRGFTLARALRGQHGYMGDVRAIGDLLPDQLQLLVQCGFTSIVLPPNHPASQWRPAQLPTSGAAVQPKPLLQRLVRRSQ</sequence>